<sequence>MAPLGATDIQVLKDHPLVRPGPQYVEVELPCWSTTIVTLRFRTLPSKISNNKRRVLLGAGPGRQDSGGGSNVERESNSNSTTSPCAVRTLTSDRIMGSVGRWGRCGMSTARKEILGGSMNTKETLINSPVEDRDMARSPLESSSRAPDS</sequence>
<feature type="compositionally biased region" description="Polar residues" evidence="1">
    <location>
        <begin position="140"/>
        <end position="149"/>
    </location>
</feature>
<dbReference type="AlphaFoldDB" id="A0A5J9SG78"/>
<evidence type="ECO:0000313" key="3">
    <source>
        <dbReference type="Proteomes" id="UP000324897"/>
    </source>
</evidence>
<evidence type="ECO:0000256" key="1">
    <source>
        <dbReference type="SAM" id="MobiDB-lite"/>
    </source>
</evidence>
<feature type="region of interest" description="Disordered" evidence="1">
    <location>
        <begin position="117"/>
        <end position="149"/>
    </location>
</feature>
<feature type="region of interest" description="Disordered" evidence="1">
    <location>
        <begin position="50"/>
        <end position="85"/>
    </location>
</feature>
<evidence type="ECO:0000313" key="2">
    <source>
        <dbReference type="EMBL" id="TVT97826.1"/>
    </source>
</evidence>
<keyword evidence="3" id="KW-1185">Reference proteome</keyword>
<comment type="caution">
    <text evidence="2">The sequence shown here is derived from an EMBL/GenBank/DDBJ whole genome shotgun (WGS) entry which is preliminary data.</text>
</comment>
<gene>
    <name evidence="2" type="ORF">EJB05_56910</name>
</gene>
<reference evidence="2 3" key="1">
    <citation type="journal article" date="2019" name="Sci. Rep.">
        <title>A high-quality genome of Eragrostis curvula grass provides insights into Poaceae evolution and supports new strategies to enhance forage quality.</title>
        <authorList>
            <person name="Carballo J."/>
            <person name="Santos B.A.C.M."/>
            <person name="Zappacosta D."/>
            <person name="Garbus I."/>
            <person name="Selva J.P."/>
            <person name="Gallo C.A."/>
            <person name="Diaz A."/>
            <person name="Albertini E."/>
            <person name="Caccamo M."/>
            <person name="Echenique V."/>
        </authorList>
    </citation>
    <scope>NUCLEOTIDE SEQUENCE [LARGE SCALE GENOMIC DNA]</scope>
    <source>
        <strain evidence="3">cv. Victoria</strain>
        <tissue evidence="2">Leaf</tissue>
    </source>
</reference>
<feature type="non-terminal residue" evidence="2">
    <location>
        <position position="1"/>
    </location>
</feature>
<feature type="compositionally biased region" description="Polar residues" evidence="1">
    <location>
        <begin position="118"/>
        <end position="127"/>
    </location>
</feature>
<protein>
    <submittedName>
        <fullName evidence="2">Uncharacterized protein</fullName>
    </submittedName>
</protein>
<proteinExistence type="predicted"/>
<dbReference type="EMBL" id="RWGY01000935">
    <property type="protein sequence ID" value="TVT97826.1"/>
    <property type="molecule type" value="Genomic_DNA"/>
</dbReference>
<dbReference type="Proteomes" id="UP000324897">
    <property type="component" value="Unassembled WGS sequence"/>
</dbReference>
<dbReference type="Gramene" id="TVT97826">
    <property type="protein sequence ID" value="TVT97826"/>
    <property type="gene ID" value="EJB05_56910"/>
</dbReference>
<accession>A0A5J9SG78</accession>
<organism evidence="2 3">
    <name type="scientific">Eragrostis curvula</name>
    <name type="common">weeping love grass</name>
    <dbReference type="NCBI Taxonomy" id="38414"/>
    <lineage>
        <taxon>Eukaryota</taxon>
        <taxon>Viridiplantae</taxon>
        <taxon>Streptophyta</taxon>
        <taxon>Embryophyta</taxon>
        <taxon>Tracheophyta</taxon>
        <taxon>Spermatophyta</taxon>
        <taxon>Magnoliopsida</taxon>
        <taxon>Liliopsida</taxon>
        <taxon>Poales</taxon>
        <taxon>Poaceae</taxon>
        <taxon>PACMAD clade</taxon>
        <taxon>Chloridoideae</taxon>
        <taxon>Eragrostideae</taxon>
        <taxon>Eragrostidinae</taxon>
        <taxon>Eragrostis</taxon>
    </lineage>
</organism>
<name>A0A5J9SG78_9POAL</name>
<feature type="compositionally biased region" description="Gly residues" evidence="1">
    <location>
        <begin position="59"/>
        <end position="70"/>
    </location>
</feature>